<reference evidence="16" key="1">
    <citation type="submission" date="2011-12" db="EMBL/GenBank/DDBJ databases">
        <title>The Draft Genome of Lepisosteus oculatus.</title>
        <authorList>
            <consortium name="The Broad Institute Genome Assembly &amp; Analysis Group"/>
            <consortium name="Computational R&amp;D Group"/>
            <consortium name="and Sequencing Platform"/>
            <person name="Di Palma F."/>
            <person name="Alfoldi J."/>
            <person name="Johnson J."/>
            <person name="Berlin A."/>
            <person name="Gnerre S."/>
            <person name="Jaffe D."/>
            <person name="MacCallum I."/>
            <person name="Young S."/>
            <person name="Walker B.J."/>
            <person name="Lander E.S."/>
            <person name="Lindblad-Toh K."/>
        </authorList>
    </citation>
    <scope>NUCLEOTIDE SEQUENCE [LARGE SCALE GENOMIC DNA]</scope>
</reference>
<dbReference type="SUPFAM" id="SSF53927">
    <property type="entry name" value="Cytidine deaminase-like"/>
    <property type="match status" value="1"/>
</dbReference>
<evidence type="ECO:0000256" key="11">
    <source>
        <dbReference type="PIRSR" id="PIRSR606262-2"/>
    </source>
</evidence>
<comment type="cofactor">
    <cofactor evidence="1 12 13">
        <name>Zn(2+)</name>
        <dbReference type="ChEBI" id="CHEBI:29105"/>
    </cofactor>
</comment>
<dbReference type="GO" id="GO:0072527">
    <property type="term" value="P:pyrimidine-containing compound metabolic process"/>
    <property type="evidence" value="ECO:0007669"/>
    <property type="project" value="UniProtKB-ARBA"/>
</dbReference>
<reference evidence="15" key="3">
    <citation type="submission" date="2025-09" db="UniProtKB">
        <authorList>
            <consortium name="Ensembl"/>
        </authorList>
    </citation>
    <scope>IDENTIFICATION</scope>
</reference>
<feature type="binding site" evidence="12">
    <location>
        <position position="91"/>
    </location>
    <ligand>
        <name>Zn(2+)</name>
        <dbReference type="ChEBI" id="CHEBI:29105"/>
        <note>catalytic</note>
    </ligand>
</feature>
<keyword evidence="7 12" id="KW-0862">Zinc</keyword>
<dbReference type="PANTHER" id="PTHR11644">
    <property type="entry name" value="CYTIDINE DEAMINASE"/>
    <property type="match status" value="1"/>
</dbReference>
<dbReference type="InterPro" id="IPR006262">
    <property type="entry name" value="Cyt_deam_tetra"/>
</dbReference>
<dbReference type="eggNOG" id="KOG0833">
    <property type="taxonomic scope" value="Eukaryota"/>
</dbReference>
<evidence type="ECO:0000256" key="10">
    <source>
        <dbReference type="PIRSR" id="PIRSR606262-1"/>
    </source>
</evidence>
<dbReference type="CDD" id="cd01283">
    <property type="entry name" value="cytidine_deaminase"/>
    <property type="match status" value="1"/>
</dbReference>
<evidence type="ECO:0000256" key="1">
    <source>
        <dbReference type="ARBA" id="ARBA00001947"/>
    </source>
</evidence>
<dbReference type="Proteomes" id="UP000018468">
    <property type="component" value="Linkage group LG2"/>
</dbReference>
<evidence type="ECO:0000313" key="16">
    <source>
        <dbReference type="Proteomes" id="UP000018468"/>
    </source>
</evidence>
<accession>W5N9E7</accession>
<dbReference type="HOGENOM" id="CLU_097262_1_2_1"/>
<protein>
    <recommendedName>
        <fullName evidence="4 13">Cytidine deaminase</fullName>
        <ecNumber evidence="4 13">3.5.4.5</ecNumber>
    </recommendedName>
    <alternativeName>
        <fullName evidence="8 13">Cytidine aminohydrolase</fullName>
    </alternativeName>
</protein>
<evidence type="ECO:0000256" key="2">
    <source>
        <dbReference type="ARBA" id="ARBA00003949"/>
    </source>
</evidence>
<dbReference type="Ensembl" id="ENSLOCT00000017287.1">
    <property type="protein sequence ID" value="ENSLOCP00000017256.1"/>
    <property type="gene ID" value="ENSLOCG00000013999.1"/>
</dbReference>
<proteinExistence type="inferred from homology"/>
<keyword evidence="5 12" id="KW-0479">Metal-binding</keyword>
<keyword evidence="16" id="KW-1185">Reference proteome</keyword>
<comment type="catalytic activity">
    <reaction evidence="9 13">
        <text>cytidine + H2O + H(+) = uridine + NH4(+)</text>
        <dbReference type="Rhea" id="RHEA:16069"/>
        <dbReference type="ChEBI" id="CHEBI:15377"/>
        <dbReference type="ChEBI" id="CHEBI:15378"/>
        <dbReference type="ChEBI" id="CHEBI:16704"/>
        <dbReference type="ChEBI" id="CHEBI:17562"/>
        <dbReference type="ChEBI" id="CHEBI:28938"/>
        <dbReference type="EC" id="3.5.4.5"/>
    </reaction>
</comment>
<dbReference type="GO" id="GO:0005829">
    <property type="term" value="C:cytosol"/>
    <property type="evidence" value="ECO:0000318"/>
    <property type="project" value="GO_Central"/>
</dbReference>
<evidence type="ECO:0000256" key="13">
    <source>
        <dbReference type="RuleBase" id="RU364006"/>
    </source>
</evidence>
<dbReference type="EC" id="3.5.4.5" evidence="4 13"/>
<dbReference type="NCBIfam" id="TIGR01354">
    <property type="entry name" value="cyt_deam_tetra"/>
    <property type="match status" value="1"/>
</dbReference>
<feature type="domain" description="CMP/dCMP-type deaminase" evidence="14">
    <location>
        <begin position="5"/>
        <end position="132"/>
    </location>
</feature>
<keyword evidence="6 13" id="KW-0378">Hydrolase</keyword>
<dbReference type="InParanoid" id="W5N9E7"/>
<reference evidence="15" key="2">
    <citation type="submission" date="2025-08" db="UniProtKB">
        <authorList>
            <consortium name="Ensembl"/>
        </authorList>
    </citation>
    <scope>IDENTIFICATION</scope>
</reference>
<dbReference type="InterPro" id="IPR050202">
    <property type="entry name" value="Cyt/Deoxycyt_deaminase"/>
</dbReference>
<evidence type="ECO:0000256" key="3">
    <source>
        <dbReference type="ARBA" id="ARBA00006576"/>
    </source>
</evidence>
<organism evidence="15 16">
    <name type="scientific">Lepisosteus oculatus</name>
    <name type="common">Spotted gar</name>
    <dbReference type="NCBI Taxonomy" id="7918"/>
    <lineage>
        <taxon>Eukaryota</taxon>
        <taxon>Metazoa</taxon>
        <taxon>Chordata</taxon>
        <taxon>Craniata</taxon>
        <taxon>Vertebrata</taxon>
        <taxon>Euteleostomi</taxon>
        <taxon>Actinopterygii</taxon>
        <taxon>Neopterygii</taxon>
        <taxon>Holostei</taxon>
        <taxon>Semionotiformes</taxon>
        <taxon>Lepisosteidae</taxon>
        <taxon>Lepisosteus</taxon>
    </lineage>
</organism>
<dbReference type="Gene3D" id="3.40.140.10">
    <property type="entry name" value="Cytidine Deaminase, domain 2"/>
    <property type="match status" value="1"/>
</dbReference>
<dbReference type="AlphaFoldDB" id="W5N9E7"/>
<dbReference type="GO" id="GO:0004126">
    <property type="term" value="F:cytidine deaminase activity"/>
    <property type="evidence" value="ECO:0000318"/>
    <property type="project" value="GO_Central"/>
</dbReference>
<dbReference type="InterPro" id="IPR016193">
    <property type="entry name" value="Cytidine_deaminase-like"/>
</dbReference>
<feature type="binding site" evidence="12">
    <location>
        <position position="94"/>
    </location>
    <ligand>
        <name>Zn(2+)</name>
        <dbReference type="ChEBI" id="CHEBI:29105"/>
        <note>catalytic</note>
    </ligand>
</feature>
<evidence type="ECO:0000256" key="5">
    <source>
        <dbReference type="ARBA" id="ARBA00022723"/>
    </source>
</evidence>
<comment type="catalytic activity">
    <reaction evidence="13">
        <text>2'-deoxycytidine + H2O + H(+) = 2'-deoxyuridine + NH4(+)</text>
        <dbReference type="Rhea" id="RHEA:13433"/>
        <dbReference type="ChEBI" id="CHEBI:15377"/>
        <dbReference type="ChEBI" id="CHEBI:15378"/>
        <dbReference type="ChEBI" id="CHEBI:15698"/>
        <dbReference type="ChEBI" id="CHEBI:16450"/>
        <dbReference type="ChEBI" id="CHEBI:28938"/>
        <dbReference type="EC" id="3.5.4.5"/>
    </reaction>
</comment>
<dbReference type="KEGG" id="loc:102693997"/>
<dbReference type="FunFam" id="3.40.140.10:FF:000008">
    <property type="entry name" value="Cytidine deaminase"/>
    <property type="match status" value="1"/>
</dbReference>
<sequence>MTDSAAVKELVSKCLAARGFAYCPYSHFPVGAALLTTGGAVITGCNVENASYGLSVCAERTAVQRAVAEGYTEFTAIAVTCDVEDSFVGPCGACRQVLLEFGQQWDVYLVKPDSSFRKTSLLDLLPLAFSPSHLGRK</sequence>
<dbReference type="PROSITE" id="PS51747">
    <property type="entry name" value="CYT_DCMP_DEAMINASES_2"/>
    <property type="match status" value="1"/>
</dbReference>
<evidence type="ECO:0000256" key="8">
    <source>
        <dbReference type="ARBA" id="ARBA00032005"/>
    </source>
</evidence>
<name>W5N9E7_LEPOC</name>
<feature type="binding site" evidence="12">
    <location>
        <position position="57"/>
    </location>
    <ligand>
        <name>Zn(2+)</name>
        <dbReference type="ChEBI" id="CHEBI:29105"/>
        <note>catalytic</note>
    </ligand>
</feature>
<dbReference type="GeneTree" id="ENSGT00940000167107"/>
<dbReference type="GO" id="GO:0055086">
    <property type="term" value="P:nucleobase-containing small molecule metabolic process"/>
    <property type="evidence" value="ECO:0007669"/>
    <property type="project" value="UniProtKB-ARBA"/>
</dbReference>
<dbReference type="OMA" id="RFITPCG"/>
<comment type="similarity">
    <text evidence="3 13">Belongs to the cytidine and deoxycytidylate deaminase family.</text>
</comment>
<evidence type="ECO:0000256" key="6">
    <source>
        <dbReference type="ARBA" id="ARBA00022801"/>
    </source>
</evidence>
<dbReference type="Bgee" id="ENSLOCG00000013999">
    <property type="expression patterns" value="Expressed in intestine and 5 other cell types or tissues"/>
</dbReference>
<feature type="binding site" evidence="11">
    <location>
        <begin position="46"/>
        <end position="52"/>
    </location>
    <ligand>
        <name>substrate</name>
    </ligand>
</feature>
<dbReference type="InterPro" id="IPR002125">
    <property type="entry name" value="CMP_dCMP_dom"/>
</dbReference>
<evidence type="ECO:0000259" key="14">
    <source>
        <dbReference type="PROSITE" id="PS51747"/>
    </source>
</evidence>
<dbReference type="OrthoDB" id="414540at2759"/>
<evidence type="ECO:0000256" key="12">
    <source>
        <dbReference type="PIRSR" id="PIRSR606262-3"/>
    </source>
</evidence>
<evidence type="ECO:0000256" key="4">
    <source>
        <dbReference type="ARBA" id="ARBA00012783"/>
    </source>
</evidence>
<dbReference type="GeneID" id="102693997"/>
<dbReference type="NCBIfam" id="NF004064">
    <property type="entry name" value="PRK05578.1"/>
    <property type="match status" value="1"/>
</dbReference>
<feature type="active site" description="Proton donor" evidence="10">
    <location>
        <position position="59"/>
    </location>
</feature>
<dbReference type="PROSITE" id="PS00903">
    <property type="entry name" value="CYT_DCMP_DEAMINASES_1"/>
    <property type="match status" value="1"/>
</dbReference>
<dbReference type="Pfam" id="PF00383">
    <property type="entry name" value="dCMP_cyt_deam_1"/>
    <property type="match status" value="1"/>
</dbReference>
<comment type="function">
    <text evidence="2 13">This enzyme scavenges exogenous and endogenous cytidine and 2'-deoxycytidine for UMP synthesis.</text>
</comment>
<dbReference type="GO" id="GO:0008270">
    <property type="term" value="F:zinc ion binding"/>
    <property type="evidence" value="ECO:0000318"/>
    <property type="project" value="GO_Central"/>
</dbReference>
<dbReference type="STRING" id="7918.ENSLOCP00000017256"/>
<dbReference type="PANTHER" id="PTHR11644:SF26">
    <property type="entry name" value="CYTIDINE DEAMINASE"/>
    <property type="match status" value="1"/>
</dbReference>
<evidence type="ECO:0000256" key="9">
    <source>
        <dbReference type="ARBA" id="ARBA00049558"/>
    </source>
</evidence>
<evidence type="ECO:0000313" key="15">
    <source>
        <dbReference type="Ensembl" id="ENSLOCP00000017256.1"/>
    </source>
</evidence>
<dbReference type="GO" id="GO:0042802">
    <property type="term" value="F:identical protein binding"/>
    <property type="evidence" value="ECO:0007669"/>
    <property type="project" value="UniProtKB-ARBA"/>
</dbReference>
<dbReference type="EMBL" id="AHAT01029649">
    <property type="status" value="NOT_ANNOTATED_CDS"/>
    <property type="molecule type" value="Genomic_DNA"/>
</dbReference>
<dbReference type="InterPro" id="IPR016192">
    <property type="entry name" value="APOBEC/CMP_deaminase_Zn-bd"/>
</dbReference>
<evidence type="ECO:0000256" key="7">
    <source>
        <dbReference type="ARBA" id="ARBA00022833"/>
    </source>
</evidence>